<evidence type="ECO:0000313" key="1">
    <source>
        <dbReference type="EMBL" id="KAI1869554.1"/>
    </source>
</evidence>
<evidence type="ECO:0000313" key="2">
    <source>
        <dbReference type="Proteomes" id="UP000829685"/>
    </source>
</evidence>
<gene>
    <name evidence="1" type="ORF">JX265_006644</name>
</gene>
<protein>
    <submittedName>
        <fullName evidence="1">Uncharacterized protein</fullName>
    </submittedName>
</protein>
<proteinExistence type="predicted"/>
<dbReference type="EMBL" id="JAFIMR010000015">
    <property type="protein sequence ID" value="KAI1869554.1"/>
    <property type="molecule type" value="Genomic_DNA"/>
</dbReference>
<accession>A0A9Q0AQQ2</accession>
<organism evidence="1 2">
    <name type="scientific">Neoarthrinium moseri</name>
    <dbReference type="NCBI Taxonomy" id="1658444"/>
    <lineage>
        <taxon>Eukaryota</taxon>
        <taxon>Fungi</taxon>
        <taxon>Dikarya</taxon>
        <taxon>Ascomycota</taxon>
        <taxon>Pezizomycotina</taxon>
        <taxon>Sordariomycetes</taxon>
        <taxon>Xylariomycetidae</taxon>
        <taxon>Amphisphaeriales</taxon>
        <taxon>Apiosporaceae</taxon>
        <taxon>Neoarthrinium</taxon>
    </lineage>
</organism>
<sequence length="513" mass="57603">MLAKHHFQSYRTEGLIDGLGLKTLFAFFSAKAIRGGPRLLPQLAICVVILIILTRLLPNHFTDIAFGSNYTKMLKWRPSADNHEDGSAPGGLRIVVFGGGDIASPNKMPGNPELPDQSWTEILCEQLETCSSHLSYMPQTDIQGGSVISKALYGMALDKVVSSPNASQGPGYDYRWMQEQYPVPSHLPDLEEQVNTFLATPPPSHPPKETLWVFNFGYWDIWRMASLPSELAMDMIEVQVNHLFEQIELLYQKARSEDSIAYSDWYNVLDDSTAPDSENSTAVFLDVPAEPFRIFIASPFDVSLAPGFETLRFKPPHPHSRAEEMRNAVRLTDRWEKLTTEMIDAWLATPDPVVNGTRSEVALLEKRDASGNAVLVPNARREAITHDTPKYIRESLVDRQLRNAEIQDSNGLGTRPIDEGYLDVSEPCMPRDVPSNTTTAAHPKRTLYNQMVDGICSLPNEHLFWTEFTVGQRAVNDIGKSAASRFNLHVQRGVQWLKKWQELPPLTAREFSG</sequence>
<keyword evidence="2" id="KW-1185">Reference proteome</keyword>
<dbReference type="OrthoDB" id="5278722at2759"/>
<name>A0A9Q0AQQ2_9PEZI</name>
<dbReference type="Proteomes" id="UP000829685">
    <property type="component" value="Unassembled WGS sequence"/>
</dbReference>
<dbReference type="AlphaFoldDB" id="A0A9Q0AQQ2"/>
<comment type="caution">
    <text evidence="1">The sequence shown here is derived from an EMBL/GenBank/DDBJ whole genome shotgun (WGS) entry which is preliminary data.</text>
</comment>
<reference evidence="1" key="1">
    <citation type="submission" date="2021-03" db="EMBL/GenBank/DDBJ databases">
        <title>Revisited historic fungal species revealed as producer of novel bioactive compounds through whole genome sequencing and comparative genomics.</title>
        <authorList>
            <person name="Vignolle G.A."/>
            <person name="Hochenegger N."/>
            <person name="Mach R.L."/>
            <person name="Mach-Aigner A.R."/>
            <person name="Javad Rahimi M."/>
            <person name="Salim K.A."/>
            <person name="Chan C.M."/>
            <person name="Lim L.B.L."/>
            <person name="Cai F."/>
            <person name="Druzhinina I.S."/>
            <person name="U'Ren J.M."/>
            <person name="Derntl C."/>
        </authorList>
    </citation>
    <scope>NUCLEOTIDE SEQUENCE</scope>
    <source>
        <strain evidence="1">TUCIM 5799</strain>
    </source>
</reference>